<dbReference type="GO" id="GO:0160105">
    <property type="term" value="F:tRNA (adenine(22)-N1)-methyltransferase activity"/>
    <property type="evidence" value="ECO:0007669"/>
    <property type="project" value="InterPro"/>
</dbReference>
<keyword evidence="1" id="KW-0489">Methyltransferase</keyword>
<gene>
    <name evidence="1" type="ORF">F6I03_01980</name>
</gene>
<sequence>MTSEHLSKRLAKVADYVPQDACLADIGSDHAYLASYLVEAGRVHRAICGEVAQGPYQSSLATVQARGLEDRIQVRLADGLAAIEPEDQVTCIVIAGMGGSLIVDILAAGQAQGKLDTRPRLVLQANVGEFELRRWLGQHHYQINQEYILEENQKIYEIIVADYQEVPVSLSEEDLVFGPYTKDSNPEIFHKKLYRRLKHVQGINQSLAQSTNEDKKESFRHYQDLIEAQIRMMEEETAHDQSNS</sequence>
<protein>
    <submittedName>
        <fullName evidence="1">tRNA (Adenine(22)-N(1))-methyltransferase TrmK</fullName>
    </submittedName>
</protein>
<dbReference type="InterPro" id="IPR029063">
    <property type="entry name" value="SAM-dependent_MTases_sf"/>
</dbReference>
<proteinExistence type="predicted"/>
<dbReference type="RefSeq" id="WP_070431722.1">
    <property type="nucleotide sequence ID" value="NZ_VYWO01000001.1"/>
</dbReference>
<dbReference type="EMBL" id="VYWO01000001">
    <property type="protein sequence ID" value="KAA9302001.1"/>
    <property type="molecule type" value="Genomic_DNA"/>
</dbReference>
<dbReference type="Proteomes" id="UP000327148">
    <property type="component" value="Unassembled WGS sequence"/>
</dbReference>
<dbReference type="Gene3D" id="3.40.50.150">
    <property type="entry name" value="Vaccinia Virus protein VP39"/>
    <property type="match status" value="1"/>
</dbReference>
<dbReference type="GO" id="GO:0032259">
    <property type="term" value="P:methylation"/>
    <property type="evidence" value="ECO:0007669"/>
    <property type="project" value="UniProtKB-KW"/>
</dbReference>
<evidence type="ECO:0000313" key="1">
    <source>
        <dbReference type="EMBL" id="KAA9302001.1"/>
    </source>
</evidence>
<keyword evidence="1" id="KW-0808">Transferase</keyword>
<name>A0A5N1GPN1_9LACT</name>
<dbReference type="SUPFAM" id="SSF53335">
    <property type="entry name" value="S-adenosyl-L-methionine-dependent methyltransferases"/>
    <property type="match status" value="1"/>
</dbReference>
<organism evidence="1 2">
    <name type="scientific">Aerococcus sanguinicola</name>
    <dbReference type="NCBI Taxonomy" id="119206"/>
    <lineage>
        <taxon>Bacteria</taxon>
        <taxon>Bacillati</taxon>
        <taxon>Bacillota</taxon>
        <taxon>Bacilli</taxon>
        <taxon>Lactobacillales</taxon>
        <taxon>Aerococcaceae</taxon>
        <taxon>Aerococcus</taxon>
    </lineage>
</organism>
<evidence type="ECO:0000313" key="2">
    <source>
        <dbReference type="Proteomes" id="UP000327148"/>
    </source>
</evidence>
<dbReference type="InterPro" id="IPR006901">
    <property type="entry name" value="TrmK"/>
</dbReference>
<accession>A0A5N1GPN1</accession>
<dbReference type="Pfam" id="PF04816">
    <property type="entry name" value="TrmK"/>
    <property type="match status" value="1"/>
</dbReference>
<dbReference type="Gene3D" id="1.10.287.1890">
    <property type="match status" value="1"/>
</dbReference>
<dbReference type="PIRSF" id="PIRSF018637">
    <property type="entry name" value="TrmK"/>
    <property type="match status" value="1"/>
</dbReference>
<dbReference type="STRING" id="119206.AWM72_08005"/>
<dbReference type="OrthoDB" id="5881184at2"/>
<dbReference type="PANTHER" id="PTHR38451">
    <property type="entry name" value="TRNA (ADENINE(22)-N(1))-METHYLTRANSFERASE"/>
    <property type="match status" value="1"/>
</dbReference>
<dbReference type="AlphaFoldDB" id="A0A5N1GPN1"/>
<comment type="caution">
    <text evidence="1">The sequence shown here is derived from an EMBL/GenBank/DDBJ whole genome shotgun (WGS) entry which is preliminary data.</text>
</comment>
<dbReference type="PANTHER" id="PTHR38451:SF1">
    <property type="entry name" value="TRNA (ADENINE(22)-N(1))-METHYLTRANSFERASE"/>
    <property type="match status" value="1"/>
</dbReference>
<reference evidence="1 2" key="1">
    <citation type="submission" date="2019-09" db="EMBL/GenBank/DDBJ databases">
        <title>Draft genome sequence assemblies of isolates from the urinary tract.</title>
        <authorList>
            <person name="Mores C.R."/>
            <person name="Putonti C."/>
            <person name="Wolfe A.J."/>
        </authorList>
    </citation>
    <scope>NUCLEOTIDE SEQUENCE [LARGE SCALE GENOMIC DNA]</scope>
    <source>
        <strain evidence="1 2">UMB623</strain>
    </source>
</reference>